<feature type="domain" description="C2" evidence="3">
    <location>
        <begin position="1"/>
        <end position="65"/>
    </location>
</feature>
<dbReference type="Pfam" id="PF00168">
    <property type="entry name" value="C2"/>
    <property type="match status" value="1"/>
</dbReference>
<comment type="caution">
    <text evidence="4">The sequence shown here is derived from an EMBL/GenBank/DDBJ whole genome shotgun (WGS) entry which is preliminary data.</text>
</comment>
<dbReference type="GO" id="GO:0046872">
    <property type="term" value="F:metal ion binding"/>
    <property type="evidence" value="ECO:0007669"/>
    <property type="project" value="UniProtKB-KW"/>
</dbReference>
<evidence type="ECO:0000256" key="2">
    <source>
        <dbReference type="ARBA" id="ARBA00022837"/>
    </source>
</evidence>
<reference evidence="4" key="1">
    <citation type="submission" date="2020-10" db="EMBL/GenBank/DDBJ databases">
        <authorList>
            <person name="Han B."/>
            <person name="Lu T."/>
            <person name="Zhao Q."/>
            <person name="Huang X."/>
            <person name="Zhao Y."/>
        </authorList>
    </citation>
    <scope>NUCLEOTIDE SEQUENCE</scope>
</reference>
<name>A0A811RM73_9POAL</name>
<keyword evidence="1" id="KW-0479">Metal-binding</keyword>
<dbReference type="InterPro" id="IPR000008">
    <property type="entry name" value="C2_dom"/>
</dbReference>
<proteinExistence type="predicted"/>
<dbReference type="InterPro" id="IPR035892">
    <property type="entry name" value="C2_domain_sf"/>
</dbReference>
<dbReference type="SUPFAM" id="SSF49562">
    <property type="entry name" value="C2 domain (Calcium/lipid-binding domain, CaLB)"/>
    <property type="match status" value="1"/>
</dbReference>
<dbReference type="EMBL" id="CAJGYO010000016">
    <property type="protein sequence ID" value="CAD6271578.1"/>
    <property type="molecule type" value="Genomic_DNA"/>
</dbReference>
<dbReference type="Proteomes" id="UP000604825">
    <property type="component" value="Unassembled WGS sequence"/>
</dbReference>
<sequence length="108" mass="12227">MVGWDCGKGFEPEWNETFVFTVSDGATELFIKLLDSDSGTDDDFVGEATIPLEAVYIEGSIPTTVYSVVKYEEYRGEIKVGLTFTPEVRFHQTREKKAHTQVYQIAFC</sequence>
<dbReference type="Gene3D" id="2.60.40.150">
    <property type="entry name" value="C2 domain"/>
    <property type="match status" value="1"/>
</dbReference>
<dbReference type="PANTHER" id="PTHR46502">
    <property type="entry name" value="C2 DOMAIN-CONTAINING"/>
    <property type="match status" value="1"/>
</dbReference>
<evidence type="ECO:0000256" key="1">
    <source>
        <dbReference type="ARBA" id="ARBA00022723"/>
    </source>
</evidence>
<organism evidence="4 5">
    <name type="scientific">Miscanthus lutarioriparius</name>
    <dbReference type="NCBI Taxonomy" id="422564"/>
    <lineage>
        <taxon>Eukaryota</taxon>
        <taxon>Viridiplantae</taxon>
        <taxon>Streptophyta</taxon>
        <taxon>Embryophyta</taxon>
        <taxon>Tracheophyta</taxon>
        <taxon>Spermatophyta</taxon>
        <taxon>Magnoliopsida</taxon>
        <taxon>Liliopsida</taxon>
        <taxon>Poales</taxon>
        <taxon>Poaceae</taxon>
        <taxon>PACMAD clade</taxon>
        <taxon>Panicoideae</taxon>
        <taxon>Andropogonodae</taxon>
        <taxon>Andropogoneae</taxon>
        <taxon>Saccharinae</taxon>
        <taxon>Miscanthus</taxon>
    </lineage>
</organism>
<evidence type="ECO:0000313" key="4">
    <source>
        <dbReference type="EMBL" id="CAD6271578.1"/>
    </source>
</evidence>
<dbReference type="AlphaFoldDB" id="A0A811RM73"/>
<accession>A0A811RM73</accession>
<keyword evidence="5" id="KW-1185">Reference proteome</keyword>
<evidence type="ECO:0000259" key="3">
    <source>
        <dbReference type="PROSITE" id="PS50004"/>
    </source>
</evidence>
<dbReference type="PANTHER" id="PTHR46502:SF2">
    <property type="entry name" value="16 KDA PHLOEM PROTEIN 2"/>
    <property type="match status" value="1"/>
</dbReference>
<dbReference type="PROSITE" id="PS50004">
    <property type="entry name" value="C2"/>
    <property type="match status" value="1"/>
</dbReference>
<gene>
    <name evidence="4" type="ORF">NCGR_LOCUS54864</name>
</gene>
<protein>
    <recommendedName>
        <fullName evidence="3">C2 domain-containing protein</fullName>
    </recommendedName>
</protein>
<evidence type="ECO:0000313" key="5">
    <source>
        <dbReference type="Proteomes" id="UP000604825"/>
    </source>
</evidence>
<dbReference type="OrthoDB" id="419768at2759"/>
<keyword evidence="2" id="KW-0106">Calcium</keyword>